<evidence type="ECO:0000313" key="6">
    <source>
        <dbReference type="Proteomes" id="UP001301350"/>
    </source>
</evidence>
<evidence type="ECO:0000256" key="2">
    <source>
        <dbReference type="PROSITE-ProRule" id="PRU00176"/>
    </source>
</evidence>
<keyword evidence="6" id="KW-1185">Reference proteome</keyword>
<dbReference type="Proteomes" id="UP001301350">
    <property type="component" value="Unassembled WGS sequence"/>
</dbReference>
<feature type="compositionally biased region" description="Low complexity" evidence="3">
    <location>
        <begin position="63"/>
        <end position="73"/>
    </location>
</feature>
<organism evidence="5 6">
    <name type="scientific">Cyanidium caldarium</name>
    <name type="common">Red alga</name>
    <dbReference type="NCBI Taxonomy" id="2771"/>
    <lineage>
        <taxon>Eukaryota</taxon>
        <taxon>Rhodophyta</taxon>
        <taxon>Bangiophyceae</taxon>
        <taxon>Cyanidiales</taxon>
        <taxon>Cyanidiaceae</taxon>
        <taxon>Cyanidium</taxon>
    </lineage>
</organism>
<protein>
    <recommendedName>
        <fullName evidence="4">RRM domain-containing protein</fullName>
    </recommendedName>
</protein>
<feature type="domain" description="RRM" evidence="4">
    <location>
        <begin position="332"/>
        <end position="411"/>
    </location>
</feature>
<accession>A0AAV9IYT2</accession>
<feature type="compositionally biased region" description="Gly residues" evidence="3">
    <location>
        <begin position="309"/>
        <end position="328"/>
    </location>
</feature>
<name>A0AAV9IYT2_CYACA</name>
<dbReference type="InterPro" id="IPR012677">
    <property type="entry name" value="Nucleotide-bd_a/b_plait_sf"/>
</dbReference>
<feature type="compositionally biased region" description="Low complexity" evidence="3">
    <location>
        <begin position="25"/>
        <end position="47"/>
    </location>
</feature>
<evidence type="ECO:0000259" key="4">
    <source>
        <dbReference type="PROSITE" id="PS50102"/>
    </source>
</evidence>
<dbReference type="GO" id="GO:0003723">
    <property type="term" value="F:RNA binding"/>
    <property type="evidence" value="ECO:0007669"/>
    <property type="project" value="UniProtKB-UniRule"/>
</dbReference>
<feature type="compositionally biased region" description="Basic and acidic residues" evidence="3">
    <location>
        <begin position="86"/>
        <end position="95"/>
    </location>
</feature>
<feature type="region of interest" description="Disordered" evidence="3">
    <location>
        <begin position="1"/>
        <end position="143"/>
    </location>
</feature>
<dbReference type="EMBL" id="JANCYW010000012">
    <property type="protein sequence ID" value="KAK4537404.1"/>
    <property type="molecule type" value="Genomic_DNA"/>
</dbReference>
<sequence>MASDQEDLRAAEHESEADPRPETPSSPAEAAGQSAAAPEEAPASSGSMGTNEDLGGELPPLLAARPDAVGAEAAAEDVDAPQERSISAEKRPRLDGEDDLPLPPRKRYFTLDSAAEDDETPAETASDRQASSEAPAGSAEATTEVRTIIISGIPGNCYDREVSNMFRFDSRSYDYKGCTLHRMRRAGVVAFVAFGTHADAVAAVEQYHGVQFDPEMAETKLKVELATPERYREEMALEERYELEGRPPTAMPRGKAVATTRGGRYGARGGPDGGANVGVNGAGGTGLLRNIVQPYGGGPVPYGYGGPASATGGGRPVDKSGGGGGGDIPPGSTLYVGGLSRRVTEEEVLEVFQPCAGFQAARIARNVGTQPVAFVDFATPAHASQAMNQMQGRRLASSDPRFGLRIQFARQQMRR</sequence>
<feature type="region of interest" description="Disordered" evidence="3">
    <location>
        <begin position="309"/>
        <end position="332"/>
    </location>
</feature>
<dbReference type="PANTHER" id="PTHR10501">
    <property type="entry name" value="U1 SMALL NUCLEAR RIBONUCLEOPROTEIN A/U2 SMALL NUCLEAR RIBONUCLEOPROTEIN B"/>
    <property type="match status" value="1"/>
</dbReference>
<dbReference type="PROSITE" id="PS50102">
    <property type="entry name" value="RRM"/>
    <property type="match status" value="2"/>
</dbReference>
<proteinExistence type="predicted"/>
<dbReference type="SUPFAM" id="SSF54928">
    <property type="entry name" value="RNA-binding domain, RBD"/>
    <property type="match status" value="1"/>
</dbReference>
<gene>
    <name evidence="5" type="ORF">CDCA_CDCA12G3429</name>
</gene>
<evidence type="ECO:0000313" key="5">
    <source>
        <dbReference type="EMBL" id="KAK4537404.1"/>
    </source>
</evidence>
<dbReference type="SMART" id="SM00360">
    <property type="entry name" value="RRM"/>
    <property type="match status" value="2"/>
</dbReference>
<evidence type="ECO:0000256" key="3">
    <source>
        <dbReference type="SAM" id="MobiDB-lite"/>
    </source>
</evidence>
<dbReference type="InterPro" id="IPR000504">
    <property type="entry name" value="RRM_dom"/>
</dbReference>
<feature type="domain" description="RRM" evidence="4">
    <location>
        <begin position="146"/>
        <end position="228"/>
    </location>
</feature>
<dbReference type="InterPro" id="IPR035979">
    <property type="entry name" value="RBD_domain_sf"/>
</dbReference>
<dbReference type="Pfam" id="PF00076">
    <property type="entry name" value="RRM_1"/>
    <property type="match status" value="1"/>
</dbReference>
<dbReference type="AlphaFoldDB" id="A0AAV9IYT2"/>
<keyword evidence="1 2" id="KW-0694">RNA-binding</keyword>
<evidence type="ECO:0000256" key="1">
    <source>
        <dbReference type="ARBA" id="ARBA00022884"/>
    </source>
</evidence>
<feature type="compositionally biased region" description="Basic and acidic residues" evidence="3">
    <location>
        <begin position="1"/>
        <end position="21"/>
    </location>
</feature>
<feature type="compositionally biased region" description="Low complexity" evidence="3">
    <location>
        <begin position="131"/>
        <end position="143"/>
    </location>
</feature>
<dbReference type="Gene3D" id="3.30.70.330">
    <property type="match status" value="2"/>
</dbReference>
<comment type="caution">
    <text evidence="5">The sequence shown here is derived from an EMBL/GenBank/DDBJ whole genome shotgun (WGS) entry which is preliminary data.</text>
</comment>
<reference evidence="5 6" key="1">
    <citation type="submission" date="2022-07" db="EMBL/GenBank/DDBJ databases">
        <title>Genome-wide signatures of adaptation to extreme environments.</title>
        <authorList>
            <person name="Cho C.H."/>
            <person name="Yoon H.S."/>
        </authorList>
    </citation>
    <scope>NUCLEOTIDE SEQUENCE [LARGE SCALE GENOMIC DNA]</scope>
    <source>
        <strain evidence="5 6">DBV 063 E5</strain>
    </source>
</reference>